<proteinExistence type="inferred from homology"/>
<dbReference type="GO" id="GO:0005506">
    <property type="term" value="F:iron ion binding"/>
    <property type="evidence" value="ECO:0007669"/>
    <property type="project" value="InterPro"/>
</dbReference>
<dbReference type="PANTHER" id="PTHR24305">
    <property type="entry name" value="CYTOCHROME P450"/>
    <property type="match status" value="1"/>
</dbReference>
<evidence type="ECO:0000313" key="3">
    <source>
        <dbReference type="EMBL" id="QQC93386.1"/>
    </source>
</evidence>
<dbReference type="InterPro" id="IPR001128">
    <property type="entry name" value="Cyt_P450"/>
</dbReference>
<dbReference type="PANTHER" id="PTHR24305:SF166">
    <property type="entry name" value="CYTOCHROME P450 12A4, MITOCHONDRIAL-RELATED"/>
    <property type="match status" value="1"/>
</dbReference>
<protein>
    <submittedName>
        <fullName evidence="3">Cytochrome P450</fullName>
    </submittedName>
</protein>
<reference evidence="3 4" key="1">
    <citation type="submission" date="2020-12" db="EMBL/GenBank/DDBJ databases">
        <title>Identification and biosynthesis of polyene macrolides produced by Streptomyces alfalfae Men-myco-93-63.</title>
        <authorList>
            <person name="Liu D."/>
            <person name="Li Y."/>
            <person name="Liu L."/>
            <person name="Han X."/>
            <person name="Shen F."/>
        </authorList>
    </citation>
    <scope>NUCLEOTIDE SEQUENCE [LARGE SCALE GENOMIC DNA]</scope>
    <source>
        <strain evidence="3 4">Men-myco-93-63</strain>
    </source>
</reference>
<dbReference type="Proteomes" id="UP000596130">
    <property type="component" value="Chromosome"/>
</dbReference>
<evidence type="ECO:0000256" key="2">
    <source>
        <dbReference type="SAM" id="MobiDB-lite"/>
    </source>
</evidence>
<dbReference type="InterPro" id="IPR036396">
    <property type="entry name" value="Cyt_P450_sf"/>
</dbReference>
<dbReference type="InterPro" id="IPR050121">
    <property type="entry name" value="Cytochrome_P450_monoxygenase"/>
</dbReference>
<dbReference type="SUPFAM" id="SSF48264">
    <property type="entry name" value="Cytochrome P450"/>
    <property type="match status" value="1"/>
</dbReference>
<dbReference type="GO" id="GO:0020037">
    <property type="term" value="F:heme binding"/>
    <property type="evidence" value="ECO:0007669"/>
    <property type="project" value="InterPro"/>
</dbReference>
<dbReference type="Pfam" id="PF00067">
    <property type="entry name" value="p450"/>
    <property type="match status" value="1"/>
</dbReference>
<sequence length="405" mass="45286">MLLDRKSLWPQLRRWEEQAANREGPFRLRFGTLFVADADAVRDILDDSAGHYLFQSGFFRLGPVPLPPAVRSAASRELLRVLARHDLASSFDLASAISEVSDGRGRLRHQRWGVELVRRYFAPVIAHRRHTEINALVDAYVTSSVVADDIVGHVLRRSHRTVPAVRAGLAEQLGRLPAPESGAQDLVDLVLGLPGELSPADRAQLLQRLVLSTVGFTGVTLEWMVMLGVKHGYDTPAVRREHVHRLVKETLRLYPTAWRLIRVAGADHDIVGSRVHEGEHVLIGTHALHRSATVWDRPLDFRPSRWEQLTDDQRRSYVPFGKGEGMCPANGFAVKALEHLGHLILRGYRGRVRLRTRRPHVRTLLAPPAGWIRLTPRPGTPSVAPIAPASAVRVQPHKSESGRRP</sequence>
<dbReference type="AlphaFoldDB" id="A0A7T4PNB7"/>
<name>A0A7T4PNB7_9ACTN</name>
<accession>A0A7T4PNB7</accession>
<evidence type="ECO:0000313" key="4">
    <source>
        <dbReference type="Proteomes" id="UP000596130"/>
    </source>
</evidence>
<dbReference type="CDD" id="cd00302">
    <property type="entry name" value="cytochrome_P450"/>
    <property type="match status" value="1"/>
</dbReference>
<dbReference type="GO" id="GO:0004497">
    <property type="term" value="F:monooxygenase activity"/>
    <property type="evidence" value="ECO:0007669"/>
    <property type="project" value="InterPro"/>
</dbReference>
<dbReference type="EMBL" id="CP065959">
    <property type="protein sequence ID" value="QQC93386.1"/>
    <property type="molecule type" value="Genomic_DNA"/>
</dbReference>
<organism evidence="3 4">
    <name type="scientific">Streptomyces alfalfae</name>
    <dbReference type="NCBI Taxonomy" id="1642299"/>
    <lineage>
        <taxon>Bacteria</taxon>
        <taxon>Bacillati</taxon>
        <taxon>Actinomycetota</taxon>
        <taxon>Actinomycetes</taxon>
        <taxon>Kitasatosporales</taxon>
        <taxon>Streptomycetaceae</taxon>
        <taxon>Streptomyces</taxon>
    </lineage>
</organism>
<gene>
    <name evidence="3" type="ORF">I8755_37475</name>
</gene>
<comment type="similarity">
    <text evidence="1">Belongs to the cytochrome P450 family.</text>
</comment>
<dbReference type="Gene3D" id="1.10.630.10">
    <property type="entry name" value="Cytochrome P450"/>
    <property type="match status" value="1"/>
</dbReference>
<feature type="compositionally biased region" description="Low complexity" evidence="2">
    <location>
        <begin position="381"/>
        <end position="392"/>
    </location>
</feature>
<dbReference type="GO" id="GO:0016705">
    <property type="term" value="F:oxidoreductase activity, acting on paired donors, with incorporation or reduction of molecular oxygen"/>
    <property type="evidence" value="ECO:0007669"/>
    <property type="project" value="InterPro"/>
</dbReference>
<feature type="region of interest" description="Disordered" evidence="2">
    <location>
        <begin position="376"/>
        <end position="405"/>
    </location>
</feature>
<evidence type="ECO:0000256" key="1">
    <source>
        <dbReference type="ARBA" id="ARBA00010617"/>
    </source>
</evidence>